<dbReference type="Pfam" id="PF11738">
    <property type="entry name" value="DUF3298"/>
    <property type="match status" value="1"/>
</dbReference>
<keyword evidence="1" id="KW-0732">Signal</keyword>
<evidence type="ECO:0000313" key="3">
    <source>
        <dbReference type="EMBL" id="GAA4464406.1"/>
    </source>
</evidence>
<proteinExistence type="predicted"/>
<gene>
    <name evidence="3" type="ORF">GCM10023093_14640</name>
</gene>
<organism evidence="3 4">
    <name type="scientific">Nemorincola caseinilytica</name>
    <dbReference type="NCBI Taxonomy" id="2054315"/>
    <lineage>
        <taxon>Bacteria</taxon>
        <taxon>Pseudomonadati</taxon>
        <taxon>Bacteroidota</taxon>
        <taxon>Chitinophagia</taxon>
        <taxon>Chitinophagales</taxon>
        <taxon>Chitinophagaceae</taxon>
        <taxon>Nemorincola</taxon>
    </lineage>
</organism>
<feature type="signal peptide" evidence="1">
    <location>
        <begin position="1"/>
        <end position="19"/>
    </location>
</feature>
<reference evidence="4" key="1">
    <citation type="journal article" date="2019" name="Int. J. Syst. Evol. Microbiol.">
        <title>The Global Catalogue of Microorganisms (GCM) 10K type strain sequencing project: providing services to taxonomists for standard genome sequencing and annotation.</title>
        <authorList>
            <consortium name="The Broad Institute Genomics Platform"/>
            <consortium name="The Broad Institute Genome Sequencing Center for Infectious Disease"/>
            <person name="Wu L."/>
            <person name="Ma J."/>
        </authorList>
    </citation>
    <scope>NUCLEOTIDE SEQUENCE [LARGE SCALE GENOMIC DNA]</scope>
    <source>
        <strain evidence="4">JCM 32105</strain>
    </source>
</reference>
<evidence type="ECO:0000259" key="2">
    <source>
        <dbReference type="Pfam" id="PF11738"/>
    </source>
</evidence>
<protein>
    <recommendedName>
        <fullName evidence="2">DUF3298 domain-containing protein</fullName>
    </recommendedName>
</protein>
<sequence>MNIKTLLLPACLYLALAFASCGSNTGSSNNGTATSATTTDTTGRSQGAWYRHYEGTIAGQPVSADIYHTQQHIHGTYAYHRQDIPLALFQQHDSSRGDRIFLYESVLTDRNENDDPTGDHWVISFTGNAITGKWISRDGKKNYDIQLRETYDGAYRFALLQHTDSTIITLKSKPHTAISSYDLSIPASGNSAADNAFLTECILKKQGCNAADLRSCLKDRDAAYFKEYMADFDSSAIDDDMTFELDHERSVASRVVYSRSGVVVLCYSHYAFSGGAHGMGYDTYLCIDVPGKKVFALPDVLQADTPVLLSLIEAEVRRQFRIPQGQPLIERLATESITTLPHEFSFTSTGIIFHYAPYDIASYADGEVDLFISFTKLRSLLLPAFVKRMNIQ</sequence>
<dbReference type="Gene3D" id="3.90.640.20">
    <property type="entry name" value="Heat-shock cognate protein, ATPase"/>
    <property type="match status" value="1"/>
</dbReference>
<dbReference type="InterPro" id="IPR037126">
    <property type="entry name" value="PdaC/RsiV-like_sf"/>
</dbReference>
<dbReference type="InterPro" id="IPR021729">
    <property type="entry name" value="DUF3298"/>
</dbReference>
<evidence type="ECO:0000313" key="4">
    <source>
        <dbReference type="Proteomes" id="UP001500067"/>
    </source>
</evidence>
<feature type="domain" description="DUF3298" evidence="2">
    <location>
        <begin position="306"/>
        <end position="374"/>
    </location>
</feature>
<comment type="caution">
    <text evidence="3">The sequence shown here is derived from an EMBL/GenBank/DDBJ whole genome shotgun (WGS) entry which is preliminary data.</text>
</comment>
<dbReference type="RefSeq" id="WP_345080847.1">
    <property type="nucleotide sequence ID" value="NZ_BAABFA010000010.1"/>
</dbReference>
<keyword evidence="4" id="KW-1185">Reference proteome</keyword>
<dbReference type="PROSITE" id="PS51257">
    <property type="entry name" value="PROKAR_LIPOPROTEIN"/>
    <property type="match status" value="1"/>
</dbReference>
<dbReference type="Gene3D" id="3.30.565.40">
    <property type="entry name" value="Fervidobacterium nodosum Rt17-B1 like"/>
    <property type="match status" value="1"/>
</dbReference>
<accession>A0ABP8NBI3</accession>
<dbReference type="EMBL" id="BAABFA010000010">
    <property type="protein sequence ID" value="GAA4464406.1"/>
    <property type="molecule type" value="Genomic_DNA"/>
</dbReference>
<name>A0ABP8NBI3_9BACT</name>
<evidence type="ECO:0000256" key="1">
    <source>
        <dbReference type="SAM" id="SignalP"/>
    </source>
</evidence>
<dbReference type="Proteomes" id="UP001500067">
    <property type="component" value="Unassembled WGS sequence"/>
</dbReference>
<feature type="chain" id="PRO_5045635403" description="DUF3298 domain-containing protein" evidence="1">
    <location>
        <begin position="20"/>
        <end position="392"/>
    </location>
</feature>